<protein>
    <recommendedName>
        <fullName evidence="2">HTH CENPB-type domain-containing protein</fullName>
    </recommendedName>
</protein>
<evidence type="ECO:0000256" key="1">
    <source>
        <dbReference type="ARBA" id="ARBA00023125"/>
    </source>
</evidence>
<dbReference type="PANTHER" id="PTHR19303:SF74">
    <property type="entry name" value="POGO TRANSPOSABLE ELEMENT WITH KRAB DOMAIN"/>
    <property type="match status" value="1"/>
</dbReference>
<dbReference type="InterPro" id="IPR006600">
    <property type="entry name" value="HTH_CenpB_DNA-bd_dom"/>
</dbReference>
<organism evidence="3 4">
    <name type="scientific">Eumeta variegata</name>
    <name type="common">Bagworm moth</name>
    <name type="synonym">Eumeta japonica</name>
    <dbReference type="NCBI Taxonomy" id="151549"/>
    <lineage>
        <taxon>Eukaryota</taxon>
        <taxon>Metazoa</taxon>
        <taxon>Ecdysozoa</taxon>
        <taxon>Arthropoda</taxon>
        <taxon>Hexapoda</taxon>
        <taxon>Insecta</taxon>
        <taxon>Pterygota</taxon>
        <taxon>Neoptera</taxon>
        <taxon>Endopterygota</taxon>
        <taxon>Lepidoptera</taxon>
        <taxon>Glossata</taxon>
        <taxon>Ditrysia</taxon>
        <taxon>Tineoidea</taxon>
        <taxon>Psychidae</taxon>
        <taxon>Oiketicinae</taxon>
        <taxon>Eumeta</taxon>
    </lineage>
</organism>
<reference evidence="3 4" key="1">
    <citation type="journal article" date="2019" name="Commun. Biol.">
        <title>The bagworm genome reveals a unique fibroin gene that provides high tensile strength.</title>
        <authorList>
            <person name="Kono N."/>
            <person name="Nakamura H."/>
            <person name="Ohtoshi R."/>
            <person name="Tomita M."/>
            <person name="Numata K."/>
            <person name="Arakawa K."/>
        </authorList>
    </citation>
    <scope>NUCLEOTIDE SEQUENCE [LARGE SCALE GENOMIC DNA]</scope>
</reference>
<dbReference type="Proteomes" id="UP000299102">
    <property type="component" value="Unassembled WGS sequence"/>
</dbReference>
<keyword evidence="4" id="KW-1185">Reference proteome</keyword>
<dbReference type="OrthoDB" id="7431392at2759"/>
<dbReference type="GO" id="GO:0005634">
    <property type="term" value="C:nucleus"/>
    <property type="evidence" value="ECO:0007669"/>
    <property type="project" value="TreeGrafter"/>
</dbReference>
<dbReference type="InterPro" id="IPR050863">
    <property type="entry name" value="CenT-Element_Derived"/>
</dbReference>
<dbReference type="STRING" id="151549.A0A4C1VWX1"/>
<evidence type="ECO:0000313" key="4">
    <source>
        <dbReference type="Proteomes" id="UP000299102"/>
    </source>
</evidence>
<feature type="domain" description="HTH CENPB-type" evidence="2">
    <location>
        <begin position="426"/>
        <end position="501"/>
    </location>
</feature>
<proteinExistence type="predicted"/>
<dbReference type="GO" id="GO:0003677">
    <property type="term" value="F:DNA binding"/>
    <property type="evidence" value="ECO:0007669"/>
    <property type="project" value="UniProtKB-KW"/>
</dbReference>
<comment type="caution">
    <text evidence="3">The sequence shown here is derived from an EMBL/GenBank/DDBJ whole genome shotgun (WGS) entry which is preliminary data.</text>
</comment>
<gene>
    <name evidence="3" type="ORF">EVAR_96352_1</name>
</gene>
<name>A0A4C1VWX1_EUMVA</name>
<dbReference type="Pfam" id="PF03221">
    <property type="entry name" value="HTH_Tnp_Tc5"/>
    <property type="match status" value="1"/>
</dbReference>
<accession>A0A4C1VWX1</accession>
<dbReference type="PANTHER" id="PTHR19303">
    <property type="entry name" value="TRANSPOSON"/>
    <property type="match status" value="1"/>
</dbReference>
<dbReference type="EMBL" id="BGZK01000429">
    <property type="protein sequence ID" value="GBP43090.1"/>
    <property type="molecule type" value="Genomic_DNA"/>
</dbReference>
<dbReference type="AlphaFoldDB" id="A0A4C1VWX1"/>
<evidence type="ECO:0000259" key="2">
    <source>
        <dbReference type="PROSITE" id="PS51253"/>
    </source>
</evidence>
<sequence length="671" mass="77256">MNEEEQMRDLLVQWSMPNDVQNNFRGLRTELTEDSKYLESITITESLRALYQKQICETIDSVEVDQNVLIDLTNYITKPALPDFDLKTLLRTSPCGNSVLNFYNSTGRLDNTRRNRLTDIIARHVFTHAVNYKITFDEYNFLAAKIITLFPAENIGTYFVRPVSKSQSACGKPTFARGKLIDKVRNFLYKSDAHKRSTSTVQLENEHIEDYNDDDILWLRNNYDPWRTVIERWQKTYCARQKEIYDNVALFVKAWPILNDPRSIELINLDFDRMYPGRTENFTFWESFLQKVRVVKRDVLLDYAKILDEALPDINIDEDKYLPSQIILFAHLIPPKGRFTKKWKFSTSDAVEGLIVHVKMPCASVMSPPASKKRKTWDPEKMKKAIEAVRSKSMGYKRQSGVSNTRSTLKRLVKDSEESLDSLVHKPLGRKPILPPELEEKLVEYILIMEAKYYGLTRMDVRRMVYQLASKNNLPNHFKNEVAGRAWLDLFLRRHKEVSVRKPTGTSYARVQGFNRFAVKTFFDILGAELQKRHYPPDRIFNVDETGLTIVQSKIPEVIGKRQEANRALTSAERGSLMTVVCCMSASGIHIPPMMIFPRKNFTDILMKGAPPGAIGKFIHQVQLQSLDNPAIPTSSTDSSSQLILPSDIRPILPAKTKTSNRAEKPSNRQC</sequence>
<evidence type="ECO:0000313" key="3">
    <source>
        <dbReference type="EMBL" id="GBP43090.1"/>
    </source>
</evidence>
<keyword evidence="1" id="KW-0238">DNA-binding</keyword>
<dbReference type="PROSITE" id="PS51253">
    <property type="entry name" value="HTH_CENPB"/>
    <property type="match status" value="1"/>
</dbReference>